<keyword evidence="2" id="KW-0472">Membrane</keyword>
<sequence length="629" mass="71295">MSIRLGDEGLENGNNDANSFMSSQSIRPGPDTMSKLIARMRTLALALLPVEVDLEDLKVPSSRIITPKVVATFRAAAGDFEEMLPYALLRARTEFVFDANHNTADYDENMGRAIACEVLARRIVHKSPQDRTSSIMSSRHRHREQDGDISEMSSVLELAIDTHCTIFLSSSESQDIVNDLWKGVLVQRYDNHNDVDFYEYEKETGNSFWDHLEPSRLSVPKYQNMFRIFIWLFFLVVYSQAVREPLDKLDRNHLALDEWELVLYIMAFSFLLEDCYRLFKLSRFVSYRAFNFWSIISFLTNSVFLAAFVIRVVGIFSHGDKIPEMRLRSFQVLSFAAPLIWMKLVTVFDGMKYIGTMQICVARMLQESGIFFALLSVLGLGFAQALYALDAADGQTEPVSAVVNVLVQALLQAPDYGKFPGTDQASVSAGLILYYFWNVVTVLILLNVLISLFASAYSDVVEDAEAQYLAFFAGKTISMIRAPDSYVYPAPFNLIELVFVAPFESFGRYSMTEATYKKLNRYIMSVIFFVPLVLVALYESSALHPRRRAWVRSLFTSDDQGAADAPKFRDPEVDDNDEEGRKISKVRFTELIEAFPDVTQSAENTVMKEIAGVKSQLDELMKKLDGLKA</sequence>
<accession>A0A5C3QAS8</accession>
<feature type="transmembrane region" description="Helical" evidence="2">
    <location>
        <begin position="224"/>
        <end position="241"/>
    </location>
</feature>
<evidence type="ECO:0000313" key="6">
    <source>
        <dbReference type="Proteomes" id="UP000305067"/>
    </source>
</evidence>
<feature type="region of interest" description="Disordered" evidence="1">
    <location>
        <begin position="127"/>
        <end position="147"/>
    </location>
</feature>
<dbReference type="Proteomes" id="UP000305067">
    <property type="component" value="Unassembled WGS sequence"/>
</dbReference>
<evidence type="ECO:0000256" key="1">
    <source>
        <dbReference type="SAM" id="MobiDB-lite"/>
    </source>
</evidence>
<feature type="transmembrane region" description="Helical" evidence="2">
    <location>
        <begin position="432"/>
        <end position="454"/>
    </location>
</feature>
<feature type="transmembrane region" description="Helical" evidence="2">
    <location>
        <begin position="369"/>
        <end position="389"/>
    </location>
</feature>
<feature type="region of interest" description="Disordered" evidence="1">
    <location>
        <begin position="560"/>
        <end position="579"/>
    </location>
</feature>
<feature type="transmembrane region" description="Helical" evidence="2">
    <location>
        <begin position="261"/>
        <end position="279"/>
    </location>
</feature>
<dbReference type="PANTHER" id="PTHR35859">
    <property type="entry name" value="NONSELECTIVE CATION CHANNEL PROTEIN"/>
    <property type="match status" value="1"/>
</dbReference>
<dbReference type="InterPro" id="IPR056336">
    <property type="entry name" value="YVC1_C"/>
</dbReference>
<name>A0A5C3QAS8_9AGAR</name>
<dbReference type="AlphaFoldDB" id="A0A5C3QAS8"/>
<feature type="transmembrane region" description="Helical" evidence="2">
    <location>
        <begin position="522"/>
        <end position="538"/>
    </location>
</feature>
<dbReference type="Pfam" id="PF23190">
    <property type="entry name" value="LHD_TRPY1"/>
    <property type="match status" value="1"/>
</dbReference>
<dbReference type="InterPro" id="IPR052971">
    <property type="entry name" value="TRP_calcium_channel"/>
</dbReference>
<evidence type="ECO:0000313" key="5">
    <source>
        <dbReference type="EMBL" id="TFK99144.1"/>
    </source>
</evidence>
<evidence type="ECO:0000259" key="4">
    <source>
        <dbReference type="Pfam" id="PF23317"/>
    </source>
</evidence>
<gene>
    <name evidence="5" type="ORF">BDV98DRAFT_571761</name>
</gene>
<evidence type="ECO:0000259" key="3">
    <source>
        <dbReference type="Pfam" id="PF23190"/>
    </source>
</evidence>
<feature type="region of interest" description="Disordered" evidence="1">
    <location>
        <begin position="1"/>
        <end position="27"/>
    </location>
</feature>
<dbReference type="STRING" id="1884261.A0A5C3QAS8"/>
<reference evidence="5 6" key="1">
    <citation type="journal article" date="2019" name="Nat. Ecol. Evol.">
        <title>Megaphylogeny resolves global patterns of mushroom evolution.</title>
        <authorList>
            <person name="Varga T."/>
            <person name="Krizsan K."/>
            <person name="Foldi C."/>
            <person name="Dima B."/>
            <person name="Sanchez-Garcia M."/>
            <person name="Sanchez-Ramirez S."/>
            <person name="Szollosi G.J."/>
            <person name="Szarkandi J.G."/>
            <person name="Papp V."/>
            <person name="Albert L."/>
            <person name="Andreopoulos W."/>
            <person name="Angelini C."/>
            <person name="Antonin V."/>
            <person name="Barry K.W."/>
            <person name="Bougher N.L."/>
            <person name="Buchanan P."/>
            <person name="Buyck B."/>
            <person name="Bense V."/>
            <person name="Catcheside P."/>
            <person name="Chovatia M."/>
            <person name="Cooper J."/>
            <person name="Damon W."/>
            <person name="Desjardin D."/>
            <person name="Finy P."/>
            <person name="Geml J."/>
            <person name="Haridas S."/>
            <person name="Hughes K."/>
            <person name="Justo A."/>
            <person name="Karasinski D."/>
            <person name="Kautmanova I."/>
            <person name="Kiss B."/>
            <person name="Kocsube S."/>
            <person name="Kotiranta H."/>
            <person name="LaButti K.M."/>
            <person name="Lechner B.E."/>
            <person name="Liimatainen K."/>
            <person name="Lipzen A."/>
            <person name="Lukacs Z."/>
            <person name="Mihaltcheva S."/>
            <person name="Morgado L.N."/>
            <person name="Niskanen T."/>
            <person name="Noordeloos M.E."/>
            <person name="Ohm R.A."/>
            <person name="Ortiz-Santana B."/>
            <person name="Ovrebo C."/>
            <person name="Racz N."/>
            <person name="Riley R."/>
            <person name="Savchenko A."/>
            <person name="Shiryaev A."/>
            <person name="Soop K."/>
            <person name="Spirin V."/>
            <person name="Szebenyi C."/>
            <person name="Tomsovsky M."/>
            <person name="Tulloss R.E."/>
            <person name="Uehling J."/>
            <person name="Grigoriev I.V."/>
            <person name="Vagvolgyi C."/>
            <person name="Papp T."/>
            <person name="Martin F.M."/>
            <person name="Miettinen O."/>
            <person name="Hibbett D.S."/>
            <person name="Nagy L.G."/>
        </authorList>
    </citation>
    <scope>NUCLEOTIDE SEQUENCE [LARGE SCALE GENOMIC DNA]</scope>
    <source>
        <strain evidence="5 6">CBS 309.79</strain>
    </source>
</reference>
<feature type="domain" description="YVC1 N-terminal linker helical" evidence="3">
    <location>
        <begin position="34"/>
        <end position="212"/>
    </location>
</feature>
<dbReference type="PANTHER" id="PTHR35859:SF1">
    <property type="entry name" value="NONSELECTIVE CATION CHANNEL PROTEIN"/>
    <property type="match status" value="1"/>
</dbReference>
<dbReference type="EMBL" id="ML178835">
    <property type="protein sequence ID" value="TFK99144.1"/>
    <property type="molecule type" value="Genomic_DNA"/>
</dbReference>
<feature type="compositionally biased region" description="Polar residues" evidence="1">
    <location>
        <begin position="12"/>
        <end position="26"/>
    </location>
</feature>
<keyword evidence="6" id="KW-1185">Reference proteome</keyword>
<feature type="transmembrane region" description="Helical" evidence="2">
    <location>
        <begin position="485"/>
        <end position="502"/>
    </location>
</feature>
<feature type="transmembrane region" description="Helical" evidence="2">
    <location>
        <begin position="291"/>
        <end position="310"/>
    </location>
</feature>
<keyword evidence="2" id="KW-1133">Transmembrane helix</keyword>
<dbReference type="Pfam" id="PF23317">
    <property type="entry name" value="YVC1_C"/>
    <property type="match status" value="1"/>
</dbReference>
<keyword evidence="2" id="KW-0812">Transmembrane</keyword>
<proteinExistence type="predicted"/>
<feature type="transmembrane region" description="Helical" evidence="2">
    <location>
        <begin position="330"/>
        <end position="348"/>
    </location>
</feature>
<evidence type="ECO:0008006" key="7">
    <source>
        <dbReference type="Google" id="ProtNLM"/>
    </source>
</evidence>
<feature type="domain" description="Calcium channel YVC1-like C-terminal transmembrane" evidence="4">
    <location>
        <begin position="254"/>
        <end position="543"/>
    </location>
</feature>
<organism evidence="5 6">
    <name type="scientific">Pterulicium gracile</name>
    <dbReference type="NCBI Taxonomy" id="1884261"/>
    <lineage>
        <taxon>Eukaryota</taxon>
        <taxon>Fungi</taxon>
        <taxon>Dikarya</taxon>
        <taxon>Basidiomycota</taxon>
        <taxon>Agaricomycotina</taxon>
        <taxon>Agaricomycetes</taxon>
        <taxon>Agaricomycetidae</taxon>
        <taxon>Agaricales</taxon>
        <taxon>Pleurotineae</taxon>
        <taxon>Pterulaceae</taxon>
        <taxon>Pterulicium</taxon>
    </lineage>
</organism>
<evidence type="ECO:0000256" key="2">
    <source>
        <dbReference type="SAM" id="Phobius"/>
    </source>
</evidence>
<protein>
    <recommendedName>
        <fullName evidence="7">Calcium activated cation channel</fullName>
    </recommendedName>
</protein>
<dbReference type="InterPro" id="IPR056337">
    <property type="entry name" value="LHD_YVC1"/>
</dbReference>
<dbReference type="OrthoDB" id="301415at2759"/>